<organism evidence="1">
    <name type="scientific">Arundo donax</name>
    <name type="common">Giant reed</name>
    <name type="synonym">Donax arundinaceus</name>
    <dbReference type="NCBI Taxonomy" id="35708"/>
    <lineage>
        <taxon>Eukaryota</taxon>
        <taxon>Viridiplantae</taxon>
        <taxon>Streptophyta</taxon>
        <taxon>Embryophyta</taxon>
        <taxon>Tracheophyta</taxon>
        <taxon>Spermatophyta</taxon>
        <taxon>Magnoliopsida</taxon>
        <taxon>Liliopsida</taxon>
        <taxon>Poales</taxon>
        <taxon>Poaceae</taxon>
        <taxon>PACMAD clade</taxon>
        <taxon>Arundinoideae</taxon>
        <taxon>Arundineae</taxon>
        <taxon>Arundo</taxon>
    </lineage>
</organism>
<dbReference type="AlphaFoldDB" id="A0A0A9F471"/>
<sequence>MLRLRLLHPLDALIRGSFRMRKLPLPQPLLPFSNQWTSFDLHNFHNPSSSRSVMDRSALM</sequence>
<dbReference type="EMBL" id="GBRH01194828">
    <property type="protein sequence ID" value="JAE03068.1"/>
    <property type="molecule type" value="Transcribed_RNA"/>
</dbReference>
<evidence type="ECO:0000313" key="1">
    <source>
        <dbReference type="EMBL" id="JAE03068.1"/>
    </source>
</evidence>
<accession>A0A0A9F471</accession>
<reference evidence="1" key="1">
    <citation type="submission" date="2014-09" db="EMBL/GenBank/DDBJ databases">
        <authorList>
            <person name="Magalhaes I.L.F."/>
            <person name="Oliveira U."/>
            <person name="Santos F.R."/>
            <person name="Vidigal T.H.D.A."/>
            <person name="Brescovit A.D."/>
            <person name="Santos A.J."/>
        </authorList>
    </citation>
    <scope>NUCLEOTIDE SEQUENCE</scope>
    <source>
        <tissue evidence="1">Shoot tissue taken approximately 20 cm above the soil surface</tissue>
    </source>
</reference>
<proteinExistence type="predicted"/>
<protein>
    <submittedName>
        <fullName evidence="1">Uncharacterized protein</fullName>
    </submittedName>
</protein>
<name>A0A0A9F471_ARUDO</name>
<reference evidence="1" key="2">
    <citation type="journal article" date="2015" name="Data Brief">
        <title>Shoot transcriptome of the giant reed, Arundo donax.</title>
        <authorList>
            <person name="Barrero R.A."/>
            <person name="Guerrero F.D."/>
            <person name="Moolhuijzen P."/>
            <person name="Goolsby J.A."/>
            <person name="Tidwell J."/>
            <person name="Bellgard S.E."/>
            <person name="Bellgard M.I."/>
        </authorList>
    </citation>
    <scope>NUCLEOTIDE SEQUENCE</scope>
    <source>
        <tissue evidence="1">Shoot tissue taken approximately 20 cm above the soil surface</tissue>
    </source>
</reference>